<name>A0A5B7F2C7_PORTR</name>
<proteinExistence type="predicted"/>
<evidence type="ECO:0000313" key="2">
    <source>
        <dbReference type="EMBL" id="MPC39855.1"/>
    </source>
</evidence>
<keyword evidence="3" id="KW-1185">Reference proteome</keyword>
<feature type="compositionally biased region" description="Basic and acidic residues" evidence="1">
    <location>
        <begin position="1"/>
        <end position="15"/>
    </location>
</feature>
<dbReference type="EMBL" id="VSRR010004499">
    <property type="protein sequence ID" value="MPC39855.1"/>
    <property type="molecule type" value="Genomic_DNA"/>
</dbReference>
<accession>A0A5B7F2C7</accession>
<dbReference type="Proteomes" id="UP000324222">
    <property type="component" value="Unassembled WGS sequence"/>
</dbReference>
<sequence>MDEKPCAARPQEKGGMHPLMARKAELSPSDMRFMYLKFLSNDLDHCLTAAAPSMPPDVPV</sequence>
<gene>
    <name evidence="2" type="ORF">E2C01_033405</name>
</gene>
<protein>
    <submittedName>
        <fullName evidence="2">Uncharacterized protein</fullName>
    </submittedName>
</protein>
<dbReference type="AlphaFoldDB" id="A0A5B7F2C7"/>
<evidence type="ECO:0000256" key="1">
    <source>
        <dbReference type="SAM" id="MobiDB-lite"/>
    </source>
</evidence>
<comment type="caution">
    <text evidence="2">The sequence shown here is derived from an EMBL/GenBank/DDBJ whole genome shotgun (WGS) entry which is preliminary data.</text>
</comment>
<evidence type="ECO:0000313" key="3">
    <source>
        <dbReference type="Proteomes" id="UP000324222"/>
    </source>
</evidence>
<reference evidence="2 3" key="1">
    <citation type="submission" date="2019-05" db="EMBL/GenBank/DDBJ databases">
        <title>Another draft genome of Portunus trituberculatus and its Hox gene families provides insights of decapod evolution.</title>
        <authorList>
            <person name="Jeong J.-H."/>
            <person name="Song I."/>
            <person name="Kim S."/>
            <person name="Choi T."/>
            <person name="Kim D."/>
            <person name="Ryu S."/>
            <person name="Kim W."/>
        </authorList>
    </citation>
    <scope>NUCLEOTIDE SEQUENCE [LARGE SCALE GENOMIC DNA]</scope>
    <source>
        <tissue evidence="2">Muscle</tissue>
    </source>
</reference>
<organism evidence="2 3">
    <name type="scientific">Portunus trituberculatus</name>
    <name type="common">Swimming crab</name>
    <name type="synonym">Neptunus trituberculatus</name>
    <dbReference type="NCBI Taxonomy" id="210409"/>
    <lineage>
        <taxon>Eukaryota</taxon>
        <taxon>Metazoa</taxon>
        <taxon>Ecdysozoa</taxon>
        <taxon>Arthropoda</taxon>
        <taxon>Crustacea</taxon>
        <taxon>Multicrustacea</taxon>
        <taxon>Malacostraca</taxon>
        <taxon>Eumalacostraca</taxon>
        <taxon>Eucarida</taxon>
        <taxon>Decapoda</taxon>
        <taxon>Pleocyemata</taxon>
        <taxon>Brachyura</taxon>
        <taxon>Eubrachyura</taxon>
        <taxon>Portunoidea</taxon>
        <taxon>Portunidae</taxon>
        <taxon>Portuninae</taxon>
        <taxon>Portunus</taxon>
    </lineage>
</organism>
<feature type="region of interest" description="Disordered" evidence="1">
    <location>
        <begin position="1"/>
        <end position="20"/>
    </location>
</feature>